<evidence type="ECO:0000256" key="2">
    <source>
        <dbReference type="ARBA" id="ARBA00022723"/>
    </source>
</evidence>
<keyword evidence="10" id="KW-1185">Reference proteome</keyword>
<dbReference type="GO" id="GO:0046872">
    <property type="term" value="F:metal ion binding"/>
    <property type="evidence" value="ECO:0007669"/>
    <property type="project" value="UniProtKB-KW"/>
</dbReference>
<evidence type="ECO:0000313" key="10">
    <source>
        <dbReference type="Proteomes" id="UP000215005"/>
    </source>
</evidence>
<comment type="similarity">
    <text evidence="6">Belongs to the peptidase M48 family.</text>
</comment>
<dbReference type="AlphaFoldDB" id="A0A223S237"/>
<name>A0A223S237_9ACTN</name>
<keyword evidence="7" id="KW-1133">Transmembrane helix</keyword>
<dbReference type="GO" id="GO:0006508">
    <property type="term" value="P:proteolysis"/>
    <property type="evidence" value="ECO:0007669"/>
    <property type="project" value="UniProtKB-KW"/>
</dbReference>
<evidence type="ECO:0000256" key="4">
    <source>
        <dbReference type="ARBA" id="ARBA00022833"/>
    </source>
</evidence>
<dbReference type="EMBL" id="CP022753">
    <property type="protein sequence ID" value="ASU82210.1"/>
    <property type="molecule type" value="Genomic_DNA"/>
</dbReference>
<evidence type="ECO:0000256" key="3">
    <source>
        <dbReference type="ARBA" id="ARBA00022801"/>
    </source>
</evidence>
<evidence type="ECO:0000256" key="7">
    <source>
        <dbReference type="SAM" id="Phobius"/>
    </source>
</evidence>
<keyword evidence="7" id="KW-0472">Membrane</keyword>
<evidence type="ECO:0000256" key="6">
    <source>
        <dbReference type="RuleBase" id="RU003983"/>
    </source>
</evidence>
<dbReference type="Proteomes" id="UP000215005">
    <property type="component" value="Chromosome"/>
</dbReference>
<dbReference type="GO" id="GO:0004222">
    <property type="term" value="F:metalloendopeptidase activity"/>
    <property type="evidence" value="ECO:0007669"/>
    <property type="project" value="InterPro"/>
</dbReference>
<dbReference type="InterPro" id="IPR001915">
    <property type="entry name" value="Peptidase_M48"/>
</dbReference>
<dbReference type="KEGG" id="ngv:CDO52_04895"/>
<dbReference type="PANTHER" id="PTHR34978:SF3">
    <property type="entry name" value="SLR0241 PROTEIN"/>
    <property type="match status" value="1"/>
</dbReference>
<keyword evidence="4 6" id="KW-0862">Zinc</keyword>
<feature type="domain" description="Peptidase M48" evidence="8">
    <location>
        <begin position="146"/>
        <end position="200"/>
    </location>
</feature>
<keyword evidence="1 6" id="KW-0645">Protease</keyword>
<protein>
    <submittedName>
        <fullName evidence="9">Peptidase M48</fullName>
    </submittedName>
</protein>
<feature type="transmembrane region" description="Helical" evidence="7">
    <location>
        <begin position="89"/>
        <end position="108"/>
    </location>
</feature>
<dbReference type="OrthoDB" id="9785340at2"/>
<dbReference type="Gene3D" id="3.30.2010.10">
    <property type="entry name" value="Metalloproteases ('zincins'), catalytic domain"/>
    <property type="match status" value="1"/>
</dbReference>
<keyword evidence="3 6" id="KW-0378">Hydrolase</keyword>
<sequence length="356" mass="37344">MIIALLLLGYGLLLAVFGPLAVRRARWVERAPRLGIAAWQTLSIAFLASLVLGGLALSVPDLRLDTGLAQLLDACLAALRAQYATPDGIAIGLSGLGLALLLGLRCAWSIARTLTRAVADRRRHVDALRILARQDRATGAMVLEYALPAAYCLPGNRGQIVLTSGALDALSPEQLQAVLAHEHAHLRGRHDLVAAAATGMADAFPGLPLLRVIRDETLRLLELAADDAAARTTHRLVAAEALLNVADHHRPAGAFAVGGPGTGDRVKRLIAGVAPFGRSRALLVGTLAAMPIAVPLTLFAGPAAALVDSTCCPTDIPTMRHPVEVCASMPNMQDCLTLRPGYSDAPYGTGPSWTNP</sequence>
<accession>A0A223S237</accession>
<dbReference type="RefSeq" id="WP_017620325.1">
    <property type="nucleotide sequence ID" value="NZ_ANBG01000308.1"/>
</dbReference>
<comment type="cofactor">
    <cofactor evidence="6">
        <name>Zn(2+)</name>
        <dbReference type="ChEBI" id="CHEBI:29105"/>
    </cofactor>
    <text evidence="6">Binds 1 zinc ion per subunit.</text>
</comment>
<evidence type="ECO:0000256" key="1">
    <source>
        <dbReference type="ARBA" id="ARBA00022670"/>
    </source>
</evidence>
<evidence type="ECO:0000313" key="9">
    <source>
        <dbReference type="EMBL" id="ASU82210.1"/>
    </source>
</evidence>
<gene>
    <name evidence="9" type="ORF">CDO52_04895</name>
</gene>
<feature type="transmembrane region" description="Helical" evidence="7">
    <location>
        <begin position="281"/>
        <end position="307"/>
    </location>
</feature>
<dbReference type="InterPro" id="IPR052173">
    <property type="entry name" value="Beta-lactam_resp_regulator"/>
</dbReference>
<evidence type="ECO:0000256" key="5">
    <source>
        <dbReference type="ARBA" id="ARBA00023049"/>
    </source>
</evidence>
<dbReference type="CDD" id="cd07326">
    <property type="entry name" value="M56_BlaR1_MecR1_like"/>
    <property type="match status" value="1"/>
</dbReference>
<proteinExistence type="inferred from homology"/>
<dbReference type="Pfam" id="PF01435">
    <property type="entry name" value="Peptidase_M48"/>
    <property type="match status" value="1"/>
</dbReference>
<keyword evidence="7" id="KW-0812">Transmembrane</keyword>
<dbReference type="PANTHER" id="PTHR34978">
    <property type="entry name" value="POSSIBLE SENSOR-TRANSDUCER PROTEIN BLAR"/>
    <property type="match status" value="1"/>
</dbReference>
<feature type="transmembrane region" description="Helical" evidence="7">
    <location>
        <begin position="34"/>
        <end position="57"/>
    </location>
</feature>
<evidence type="ECO:0000259" key="8">
    <source>
        <dbReference type="Pfam" id="PF01435"/>
    </source>
</evidence>
<keyword evidence="2" id="KW-0479">Metal-binding</keyword>
<keyword evidence="5 6" id="KW-0482">Metalloprotease</keyword>
<organism evidence="9 10">
    <name type="scientific">Nocardiopsis gilva YIM 90087</name>
    <dbReference type="NCBI Taxonomy" id="1235441"/>
    <lineage>
        <taxon>Bacteria</taxon>
        <taxon>Bacillati</taxon>
        <taxon>Actinomycetota</taxon>
        <taxon>Actinomycetes</taxon>
        <taxon>Streptosporangiales</taxon>
        <taxon>Nocardiopsidaceae</taxon>
        <taxon>Nocardiopsis</taxon>
    </lineage>
</organism>
<reference evidence="9 10" key="1">
    <citation type="submission" date="2017-08" db="EMBL/GenBank/DDBJ databases">
        <title>The complete genome sequence of Nocardiopsis gilva YIM 90087.</title>
        <authorList>
            <person name="Yin M."/>
            <person name="Tang S."/>
        </authorList>
    </citation>
    <scope>NUCLEOTIDE SEQUENCE [LARGE SCALE GENOMIC DNA]</scope>
    <source>
        <strain evidence="9 10">YIM 90087</strain>
    </source>
</reference>